<sequence>MSRHFPDAWPSRSPVLNSFDLWLKGFVKDRVHREGIRTLPDLKINITRHVDKIPRKLLRTTHEKAIMRFQHIMNINGAHIELICADDALTILTYILSLFGHYISS</sequence>
<dbReference type="Gene3D" id="3.30.420.10">
    <property type="entry name" value="Ribonuclease H-like superfamily/Ribonuclease H"/>
    <property type="match status" value="1"/>
</dbReference>
<evidence type="ECO:0000313" key="1">
    <source>
        <dbReference type="EMBL" id="GFQ96176.1"/>
    </source>
</evidence>
<comment type="caution">
    <text evidence="1">The sequence shown here is derived from an EMBL/GenBank/DDBJ whole genome shotgun (WGS) entry which is preliminary data.</text>
</comment>
<dbReference type="InterPro" id="IPR036397">
    <property type="entry name" value="RNaseH_sf"/>
</dbReference>
<protein>
    <submittedName>
        <fullName evidence="1">Uncharacterized protein</fullName>
    </submittedName>
</protein>
<dbReference type="EMBL" id="BMAO01034385">
    <property type="protein sequence ID" value="GFQ96176.1"/>
    <property type="molecule type" value="Genomic_DNA"/>
</dbReference>
<proteinExistence type="predicted"/>
<gene>
    <name evidence="1" type="primary">NCL1_35099</name>
    <name evidence="1" type="ORF">TNCT_708941</name>
</gene>
<evidence type="ECO:0000313" key="2">
    <source>
        <dbReference type="Proteomes" id="UP000887116"/>
    </source>
</evidence>
<keyword evidence="2" id="KW-1185">Reference proteome</keyword>
<reference evidence="1" key="1">
    <citation type="submission" date="2020-07" db="EMBL/GenBank/DDBJ databases">
        <title>Multicomponent nature underlies the extraordinary mechanical properties of spider dragline silk.</title>
        <authorList>
            <person name="Kono N."/>
            <person name="Nakamura H."/>
            <person name="Mori M."/>
            <person name="Yoshida Y."/>
            <person name="Ohtoshi R."/>
            <person name="Malay A.D."/>
            <person name="Moran D.A.P."/>
            <person name="Tomita M."/>
            <person name="Numata K."/>
            <person name="Arakawa K."/>
        </authorList>
    </citation>
    <scope>NUCLEOTIDE SEQUENCE</scope>
</reference>
<name>A0A8X6G4W5_TRICU</name>
<dbReference type="GO" id="GO:0003676">
    <property type="term" value="F:nucleic acid binding"/>
    <property type="evidence" value="ECO:0007669"/>
    <property type="project" value="InterPro"/>
</dbReference>
<dbReference type="Proteomes" id="UP000887116">
    <property type="component" value="Unassembled WGS sequence"/>
</dbReference>
<organism evidence="1 2">
    <name type="scientific">Trichonephila clavata</name>
    <name type="common">Joro spider</name>
    <name type="synonym">Nephila clavata</name>
    <dbReference type="NCBI Taxonomy" id="2740835"/>
    <lineage>
        <taxon>Eukaryota</taxon>
        <taxon>Metazoa</taxon>
        <taxon>Ecdysozoa</taxon>
        <taxon>Arthropoda</taxon>
        <taxon>Chelicerata</taxon>
        <taxon>Arachnida</taxon>
        <taxon>Araneae</taxon>
        <taxon>Araneomorphae</taxon>
        <taxon>Entelegynae</taxon>
        <taxon>Araneoidea</taxon>
        <taxon>Nephilidae</taxon>
        <taxon>Trichonephila</taxon>
    </lineage>
</organism>
<accession>A0A8X6G4W5</accession>
<dbReference type="AlphaFoldDB" id="A0A8X6G4W5"/>
<dbReference type="OrthoDB" id="10432833at2759"/>